<dbReference type="Gene3D" id="3.40.50.1360">
    <property type="match status" value="1"/>
</dbReference>
<dbReference type="PRINTS" id="PR00037">
    <property type="entry name" value="HTHLACR"/>
</dbReference>
<proteinExistence type="predicted"/>
<accession>A0A2N0ZEW1</accession>
<dbReference type="Gene3D" id="1.10.10.10">
    <property type="entry name" value="Winged helix-like DNA-binding domain superfamily/Winged helix DNA-binding domain"/>
    <property type="match status" value="1"/>
</dbReference>
<dbReference type="InterPro" id="IPR036390">
    <property type="entry name" value="WH_DNA-bd_sf"/>
</dbReference>
<organism evidence="4 5">
    <name type="scientific">Cytobacillus horneckiae</name>
    <dbReference type="NCBI Taxonomy" id="549687"/>
    <lineage>
        <taxon>Bacteria</taxon>
        <taxon>Bacillati</taxon>
        <taxon>Bacillota</taxon>
        <taxon>Bacilli</taxon>
        <taxon>Bacillales</taxon>
        <taxon>Bacillaceae</taxon>
        <taxon>Cytobacillus</taxon>
    </lineage>
</organism>
<dbReference type="InterPro" id="IPR037171">
    <property type="entry name" value="NagB/RpiA_transferase-like"/>
</dbReference>
<dbReference type="AlphaFoldDB" id="A0A2N0ZEW1"/>
<dbReference type="GO" id="GO:0003700">
    <property type="term" value="F:DNA-binding transcription factor activity"/>
    <property type="evidence" value="ECO:0007669"/>
    <property type="project" value="InterPro"/>
</dbReference>
<dbReference type="SUPFAM" id="SSF100950">
    <property type="entry name" value="NagB/RpiA/CoA transferase-like"/>
    <property type="match status" value="1"/>
</dbReference>
<dbReference type="Proteomes" id="UP000233343">
    <property type="component" value="Unassembled WGS sequence"/>
</dbReference>
<evidence type="ECO:0000256" key="2">
    <source>
        <dbReference type="ARBA" id="ARBA00023163"/>
    </source>
</evidence>
<dbReference type="InterPro" id="IPR036388">
    <property type="entry name" value="WH-like_DNA-bd_sf"/>
</dbReference>
<dbReference type="InterPro" id="IPR050313">
    <property type="entry name" value="Carb_Metab_HTH_regulators"/>
</dbReference>
<comment type="caution">
    <text evidence="4">The sequence shown here is derived from an EMBL/GenBank/DDBJ whole genome shotgun (WGS) entry which is preliminary data.</text>
</comment>
<reference evidence="4 5" key="1">
    <citation type="journal article" date="2010" name="Int. J. Syst. Evol. Microbiol.">
        <title>Bacillus horneckiae sp. nov., isolated from a spacecraft-assembly clean room.</title>
        <authorList>
            <person name="Vaishampayan P."/>
            <person name="Probst A."/>
            <person name="Krishnamurthi S."/>
            <person name="Ghosh S."/>
            <person name="Osman S."/>
            <person name="McDowall A."/>
            <person name="Ruckmani A."/>
            <person name="Mayilraj S."/>
            <person name="Venkateswaran K."/>
        </authorList>
    </citation>
    <scope>NUCLEOTIDE SEQUENCE [LARGE SCALE GENOMIC DNA]</scope>
    <source>
        <strain evidence="5">1PO1SC</strain>
    </source>
</reference>
<gene>
    <name evidence="4" type="ORF">CWS20_15725</name>
</gene>
<evidence type="ECO:0000313" key="4">
    <source>
        <dbReference type="EMBL" id="PKG28049.1"/>
    </source>
</evidence>
<sequence length="256" mass="28819">MSLLAEERKKRIFEIVDHLGQVKVNDLAKDFNVSTETIRRHLEELENENKVKKVHGGAVKVESPPNELSMFEREILNINKKIIIGQKAASIVKDEEVIFVDEGSTTLQMASILKDKKDITVITNSFPLAVKLMGYEEQKLFKGEIIFLGGHVRGNHFRTSGSLAETMAKEFFVDKAFIAIDGIEESAGITSYDLDKCMLSRIFIANSKQSYILSDSTKIGVRANYKIELLSEIDFIITDVPKPDHMGINEAKWIQG</sequence>
<keyword evidence="2" id="KW-0804">Transcription</keyword>
<dbReference type="SMART" id="SM01134">
    <property type="entry name" value="DeoRC"/>
    <property type="match status" value="1"/>
</dbReference>
<keyword evidence="1" id="KW-0805">Transcription regulation</keyword>
<evidence type="ECO:0000259" key="3">
    <source>
        <dbReference type="PROSITE" id="PS51000"/>
    </source>
</evidence>
<evidence type="ECO:0000256" key="1">
    <source>
        <dbReference type="ARBA" id="ARBA00023015"/>
    </source>
</evidence>
<dbReference type="EMBL" id="PISD01000033">
    <property type="protein sequence ID" value="PKG28049.1"/>
    <property type="molecule type" value="Genomic_DNA"/>
</dbReference>
<keyword evidence="5" id="KW-1185">Reference proteome</keyword>
<dbReference type="Pfam" id="PF08220">
    <property type="entry name" value="HTH_DeoR"/>
    <property type="match status" value="1"/>
</dbReference>
<dbReference type="PROSITE" id="PS51000">
    <property type="entry name" value="HTH_DEOR_2"/>
    <property type="match status" value="1"/>
</dbReference>
<evidence type="ECO:0000313" key="5">
    <source>
        <dbReference type="Proteomes" id="UP000233343"/>
    </source>
</evidence>
<name>A0A2N0ZEW1_9BACI</name>
<dbReference type="RefSeq" id="WP_066194820.1">
    <property type="nucleotide sequence ID" value="NZ_JAFDQP010000015.1"/>
</dbReference>
<dbReference type="InterPro" id="IPR001034">
    <property type="entry name" value="DeoR_HTH"/>
</dbReference>
<dbReference type="InterPro" id="IPR014036">
    <property type="entry name" value="DeoR-like_C"/>
</dbReference>
<dbReference type="SUPFAM" id="SSF46785">
    <property type="entry name" value="Winged helix' DNA-binding domain"/>
    <property type="match status" value="1"/>
</dbReference>
<dbReference type="PANTHER" id="PTHR30363:SF44">
    <property type="entry name" value="AGA OPERON TRANSCRIPTIONAL REPRESSOR-RELATED"/>
    <property type="match status" value="1"/>
</dbReference>
<dbReference type="PANTHER" id="PTHR30363">
    <property type="entry name" value="HTH-TYPE TRANSCRIPTIONAL REGULATOR SRLR-RELATED"/>
    <property type="match status" value="1"/>
</dbReference>
<dbReference type="SMART" id="SM00420">
    <property type="entry name" value="HTH_DEOR"/>
    <property type="match status" value="1"/>
</dbReference>
<feature type="domain" description="HTH deoR-type" evidence="3">
    <location>
        <begin position="5"/>
        <end position="60"/>
    </location>
</feature>
<protein>
    <submittedName>
        <fullName evidence="4">DeoR/GlpR transcriptional regulator</fullName>
    </submittedName>
</protein>
<dbReference type="Pfam" id="PF00455">
    <property type="entry name" value="DeoRC"/>
    <property type="match status" value="1"/>
</dbReference>